<evidence type="ECO:0000259" key="1">
    <source>
        <dbReference type="Pfam" id="PF18864"/>
    </source>
</evidence>
<dbReference type="InterPro" id="IPR041304">
    <property type="entry name" value="AbiTii"/>
</dbReference>
<dbReference type="AlphaFoldDB" id="A0A8B3S4E2"/>
<accession>A0A8B3S4E2</accession>
<organism evidence="2 3">
    <name type="scientific">Candidatus Argoarchaeum ethanivorans</name>
    <dbReference type="NCBI Taxonomy" id="2608793"/>
    <lineage>
        <taxon>Archaea</taxon>
        <taxon>Methanobacteriati</taxon>
        <taxon>Methanobacteriota</taxon>
        <taxon>Stenosarchaea group</taxon>
        <taxon>Methanomicrobia</taxon>
        <taxon>Methanosarcinales</taxon>
        <taxon>Methanosarcinales incertae sedis</taxon>
        <taxon>GOM Arc I cluster</taxon>
        <taxon>Candidatus Argoarchaeum</taxon>
    </lineage>
</organism>
<name>A0A8B3S4E2_9EURY</name>
<proteinExistence type="predicted"/>
<reference evidence="3" key="1">
    <citation type="submission" date="2019-01" db="EMBL/GenBank/DDBJ databases">
        <title>Anaerobic oxidation of ethane by archaea from a marine hydrocarbon seep.</title>
        <authorList>
            <person name="Musat F."/>
        </authorList>
    </citation>
    <scope>NUCLEOTIDE SEQUENCE [LARGE SCALE GENOMIC DNA]</scope>
</reference>
<dbReference type="Proteomes" id="UP000291831">
    <property type="component" value="Unassembled WGS sequence"/>
</dbReference>
<dbReference type="Pfam" id="PF18864">
    <property type="entry name" value="AbiTii"/>
    <property type="match status" value="1"/>
</dbReference>
<comment type="caution">
    <text evidence="2">The sequence shown here is derived from an EMBL/GenBank/DDBJ whole genome shotgun (WGS) entry which is preliminary data.</text>
</comment>
<gene>
    <name evidence="2" type="ORF">AEth_00066</name>
</gene>
<feature type="domain" description="AbiTii" evidence="1">
    <location>
        <begin position="29"/>
        <end position="73"/>
    </location>
</feature>
<sequence>MALKTEEAIEIAEKIKDNLENTPFNIKNLRQYYNLVKLIKMHDEVKWINNELYGYTKLEEVPNYRRVPDSKGGTKFAPIFEHYAAILVRAESGKKFRYPVPEDKYTHYTISVGHYGFFYILNTVDNEIYRKTINLLHKLKLGKIEFDIFEEARKTVNEKLYEVCPSALKKLTETYQDLMESESSLDLQQISFACRTVLNDFADSVYPPTKEKIKGFDDKFHPLTAGNPVNRILQFTYENVDLDFNKEFVKSNMEYLYNYLRNIYKLTCVGTHTEREKEHAKRCVIYTYLAIGDVINLTKLK</sequence>
<evidence type="ECO:0000313" key="2">
    <source>
        <dbReference type="EMBL" id="RZB33147.1"/>
    </source>
</evidence>
<evidence type="ECO:0000313" key="3">
    <source>
        <dbReference type="Proteomes" id="UP000291831"/>
    </source>
</evidence>
<protein>
    <recommendedName>
        <fullName evidence="1">AbiTii domain-containing protein</fullName>
    </recommendedName>
</protein>
<dbReference type="EMBL" id="RPGO01000002">
    <property type="protein sequence ID" value="RZB33147.1"/>
    <property type="molecule type" value="Genomic_DNA"/>
</dbReference>